<dbReference type="AlphaFoldDB" id="A0A3E1K9R3"/>
<dbReference type="OrthoDB" id="5952290at2"/>
<reference evidence="2 3" key="1">
    <citation type="submission" date="2018-08" db="EMBL/GenBank/DDBJ databases">
        <title>Wenzhouxiangella salilacus sp. nov., a novel bacterium isolated from a saline lake in Xinjiang Province, China.</title>
        <authorList>
            <person name="Han S."/>
        </authorList>
    </citation>
    <scope>NUCLEOTIDE SEQUENCE [LARGE SCALE GENOMIC DNA]</scope>
    <source>
        <strain evidence="2 3">XDB06</strain>
    </source>
</reference>
<dbReference type="Pfam" id="PF10003">
    <property type="entry name" value="DUF2244"/>
    <property type="match status" value="1"/>
</dbReference>
<proteinExistence type="predicted"/>
<keyword evidence="3" id="KW-1185">Reference proteome</keyword>
<accession>A0A3E1K9R3</accession>
<evidence type="ECO:0000313" key="2">
    <source>
        <dbReference type="EMBL" id="RFF30949.1"/>
    </source>
</evidence>
<dbReference type="Proteomes" id="UP000260351">
    <property type="component" value="Unassembled WGS sequence"/>
</dbReference>
<name>A0A3E1K9R3_9GAMM</name>
<protein>
    <submittedName>
        <fullName evidence="2">DUF2244 domain-containing protein</fullName>
    </submittedName>
</protein>
<keyword evidence="1" id="KW-0812">Transmembrane</keyword>
<evidence type="ECO:0000256" key="1">
    <source>
        <dbReference type="SAM" id="Phobius"/>
    </source>
</evidence>
<comment type="caution">
    <text evidence="2">The sequence shown here is derived from an EMBL/GenBank/DDBJ whole genome shotgun (WGS) entry which is preliminary data.</text>
</comment>
<dbReference type="EMBL" id="QUZK01000026">
    <property type="protein sequence ID" value="RFF30949.1"/>
    <property type="molecule type" value="Genomic_DNA"/>
</dbReference>
<dbReference type="InterPro" id="IPR019253">
    <property type="entry name" value="DUF2244_TM"/>
</dbReference>
<evidence type="ECO:0000313" key="3">
    <source>
        <dbReference type="Proteomes" id="UP000260351"/>
    </source>
</evidence>
<feature type="transmembrane region" description="Helical" evidence="1">
    <location>
        <begin position="47"/>
        <end position="67"/>
    </location>
</feature>
<gene>
    <name evidence="2" type="ORF">DZC52_06255</name>
</gene>
<keyword evidence="1" id="KW-1133">Transmembrane helix</keyword>
<organism evidence="2 3">
    <name type="scientific">Wenzhouxiangella sediminis</name>
    <dbReference type="NCBI Taxonomy" id="1792836"/>
    <lineage>
        <taxon>Bacteria</taxon>
        <taxon>Pseudomonadati</taxon>
        <taxon>Pseudomonadota</taxon>
        <taxon>Gammaproteobacteria</taxon>
        <taxon>Chromatiales</taxon>
        <taxon>Wenzhouxiangellaceae</taxon>
        <taxon>Wenzhouxiangella</taxon>
    </lineage>
</organism>
<feature type="transmembrane region" description="Helical" evidence="1">
    <location>
        <begin position="73"/>
        <end position="92"/>
    </location>
</feature>
<sequence>MPHGLEYAALIKKHGYRPVIDTRHSSEPRQTRVIEARSNLSMSLDRLAAVFLGLSAVTLLVALGPLLLGFWPIMVAAVLHLVVVGWCMRLAWRGNWARERMVIDRDKLTIDHFDVRQRTRTEWPSAWVRIEVEEQRMGERQVKVTCHGRRQVIGDFLPVGEKLALADALKESLRPFDARGEASNYR</sequence>
<keyword evidence="1" id="KW-0472">Membrane</keyword>